<feature type="binding site" evidence="10">
    <location>
        <position position="247"/>
    </location>
    <ligand>
        <name>Zn(2+)</name>
        <dbReference type="ChEBI" id="CHEBI:29105"/>
    </ligand>
</feature>
<dbReference type="InterPro" id="IPR012340">
    <property type="entry name" value="NA-bd_OB-fold"/>
</dbReference>
<name>A0A2K9EDS0_9FIRM</name>
<keyword evidence="6 10" id="KW-0378">Hydrolase</keyword>
<keyword evidence="7 10" id="KW-0862">Zinc</keyword>
<dbReference type="HAMAP" id="MF_01820">
    <property type="entry name" value="GTPase_RsgA"/>
    <property type="match status" value="1"/>
</dbReference>
<evidence type="ECO:0000313" key="13">
    <source>
        <dbReference type="EMBL" id="AUG57355.1"/>
    </source>
</evidence>
<evidence type="ECO:0000256" key="1">
    <source>
        <dbReference type="ARBA" id="ARBA00022490"/>
    </source>
</evidence>
<evidence type="ECO:0000256" key="3">
    <source>
        <dbReference type="ARBA" id="ARBA00022723"/>
    </source>
</evidence>
<evidence type="ECO:0000256" key="6">
    <source>
        <dbReference type="ARBA" id="ARBA00022801"/>
    </source>
</evidence>
<evidence type="ECO:0000256" key="10">
    <source>
        <dbReference type="HAMAP-Rule" id="MF_01820"/>
    </source>
</evidence>
<dbReference type="PROSITE" id="PS50936">
    <property type="entry name" value="ENGC_GTPASE"/>
    <property type="match status" value="1"/>
</dbReference>
<dbReference type="KEGG" id="hsc:HVS_07190"/>
<proteinExistence type="inferred from homology"/>
<organism evidence="13 15">
    <name type="scientific">Acetivibrio saccincola</name>
    <dbReference type="NCBI Taxonomy" id="1677857"/>
    <lineage>
        <taxon>Bacteria</taxon>
        <taxon>Bacillati</taxon>
        <taxon>Bacillota</taxon>
        <taxon>Clostridia</taxon>
        <taxon>Eubacteriales</taxon>
        <taxon>Oscillospiraceae</taxon>
        <taxon>Acetivibrio</taxon>
    </lineage>
</organism>
<feature type="binding site" evidence="10">
    <location>
        <position position="252"/>
    </location>
    <ligand>
        <name>Zn(2+)</name>
        <dbReference type="ChEBI" id="CHEBI:29105"/>
    </ligand>
</feature>
<reference evidence="14 16" key="2">
    <citation type="journal article" date="2018" name="Syst. Appl. Microbiol.">
        <title>Characterization and high-quality draft genome sequence of Herbivorax saccincola A7, an anaerobic, alkaliphilic, thermophilic, cellulolytic, and xylanolytic bacterium.</title>
        <authorList>
            <person name="Aikawa S."/>
            <person name="Baramee S."/>
            <person name="Sermsathanaswadi J."/>
            <person name="Thianheng P."/>
            <person name="Tachaapaikoon C."/>
            <person name="Shikata A."/>
            <person name="Waeonukul R."/>
            <person name="Pason P."/>
            <person name="Ratanakhanokchai K."/>
            <person name="Kosugi A."/>
        </authorList>
    </citation>
    <scope>NUCLEOTIDE SEQUENCE [LARGE SCALE GENOMIC DNA]</scope>
    <source>
        <strain evidence="14 16">A7</strain>
    </source>
</reference>
<evidence type="ECO:0000256" key="9">
    <source>
        <dbReference type="ARBA" id="ARBA00023134"/>
    </source>
</evidence>
<keyword evidence="5 10" id="KW-0547">Nucleotide-binding</keyword>
<dbReference type="NCBIfam" id="TIGR00157">
    <property type="entry name" value="ribosome small subunit-dependent GTPase A"/>
    <property type="match status" value="1"/>
</dbReference>
<comment type="subcellular location">
    <subcellularLocation>
        <location evidence="10">Cytoplasm</location>
    </subcellularLocation>
</comment>
<keyword evidence="2 10" id="KW-0690">Ribosome biogenesis</keyword>
<feature type="binding site" evidence="10">
    <location>
        <begin position="165"/>
        <end position="173"/>
    </location>
    <ligand>
        <name>GTP</name>
        <dbReference type="ChEBI" id="CHEBI:37565"/>
    </ligand>
</feature>
<dbReference type="Gene3D" id="3.40.50.300">
    <property type="entry name" value="P-loop containing nucleotide triphosphate hydrolases"/>
    <property type="match status" value="1"/>
</dbReference>
<comment type="similarity">
    <text evidence="10">Belongs to the TRAFAC class YlqF/YawG GTPase family. RsgA subfamily.</text>
</comment>
<dbReference type="InterPro" id="IPR027417">
    <property type="entry name" value="P-loop_NTPase"/>
</dbReference>
<evidence type="ECO:0000256" key="2">
    <source>
        <dbReference type="ARBA" id="ARBA00022517"/>
    </source>
</evidence>
<protein>
    <recommendedName>
        <fullName evidence="10">Small ribosomal subunit biogenesis GTPase RsgA</fullName>
        <ecNumber evidence="10">3.6.1.-</ecNumber>
    </recommendedName>
</protein>
<keyword evidence="3 10" id="KW-0479">Metal-binding</keyword>
<dbReference type="OrthoDB" id="9809485at2"/>
<dbReference type="RefSeq" id="WP_101300626.1">
    <property type="nucleotide sequence ID" value="NZ_CP025197.1"/>
</dbReference>
<dbReference type="CDD" id="cd04466">
    <property type="entry name" value="S1_YloQ_GTPase"/>
    <property type="match status" value="1"/>
</dbReference>
<evidence type="ECO:0000256" key="5">
    <source>
        <dbReference type="ARBA" id="ARBA00022741"/>
    </source>
</evidence>
<dbReference type="InterPro" id="IPR031944">
    <property type="entry name" value="RsgA_N"/>
</dbReference>
<feature type="domain" description="CP-type G" evidence="12">
    <location>
        <begin position="65"/>
        <end position="223"/>
    </location>
</feature>
<dbReference type="Proteomes" id="UP000233534">
    <property type="component" value="Chromosome"/>
</dbReference>
<sequence length="295" mass="33371">MPRGIIIRGIMGFYYVKTENGVYECKPRGLFRKDSITPLPGDIVSISIIDEKKKTGSIDEILPRTNQLTRPSVANVNQIAIVFSIKSPLPDFLLVDKILVTARQKGIDAVILINKIDLDEAGEYKKIKYSYEKTGYKVIPLSCLKGTGFEKLEEVLKDRITVFAGQSGVGKSTILNKIMDSYIMETGDVSKKNERGRHTTRHAELVELKTGGLIVDTPGFSSFEISDVSFEELKDYYPEFIAYANQCKFNGCFHVSEPGCAVKDALESEEIDKGRYIRYVELYNVLRDKHRRRYS</sequence>
<comment type="cofactor">
    <cofactor evidence="10">
        <name>Zn(2+)</name>
        <dbReference type="ChEBI" id="CHEBI:29105"/>
    </cofactor>
    <text evidence="10">Binds 1 zinc ion per subunit.</text>
</comment>
<dbReference type="SUPFAM" id="SSF50249">
    <property type="entry name" value="Nucleic acid-binding proteins"/>
    <property type="match status" value="1"/>
</dbReference>
<keyword evidence="4 10" id="KW-0699">rRNA-binding</keyword>
<keyword evidence="8 10" id="KW-0694">RNA-binding</keyword>
<dbReference type="Pfam" id="PF16745">
    <property type="entry name" value="RsgA_N"/>
    <property type="match status" value="1"/>
</dbReference>
<dbReference type="GO" id="GO:0005525">
    <property type="term" value="F:GTP binding"/>
    <property type="evidence" value="ECO:0007669"/>
    <property type="project" value="UniProtKB-UniRule"/>
</dbReference>
<dbReference type="GO" id="GO:0046872">
    <property type="term" value="F:metal ion binding"/>
    <property type="evidence" value="ECO:0007669"/>
    <property type="project" value="UniProtKB-KW"/>
</dbReference>
<dbReference type="GO" id="GO:0019843">
    <property type="term" value="F:rRNA binding"/>
    <property type="evidence" value="ECO:0007669"/>
    <property type="project" value="UniProtKB-KW"/>
</dbReference>
<dbReference type="PANTHER" id="PTHR32120">
    <property type="entry name" value="SMALL RIBOSOMAL SUBUNIT BIOGENESIS GTPASE RSGA"/>
    <property type="match status" value="1"/>
</dbReference>
<dbReference type="PANTHER" id="PTHR32120:SF11">
    <property type="entry name" value="SMALL RIBOSOMAL SUBUNIT BIOGENESIS GTPASE RSGA 1, MITOCHONDRIAL-RELATED"/>
    <property type="match status" value="1"/>
</dbReference>
<accession>A0A2K9EDS0</accession>
<dbReference type="EMBL" id="NEMB01000003">
    <property type="protein sequence ID" value="PQQ67284.1"/>
    <property type="molecule type" value="Genomic_DNA"/>
</dbReference>
<evidence type="ECO:0000313" key="16">
    <source>
        <dbReference type="Proteomes" id="UP000239720"/>
    </source>
</evidence>
<feature type="domain" description="EngC GTPase" evidence="11">
    <location>
        <begin position="74"/>
        <end position="221"/>
    </location>
</feature>
<keyword evidence="1 10" id="KW-0963">Cytoplasm</keyword>
<gene>
    <name evidence="10 13" type="primary">rsgA</name>
    <name evidence="14" type="ORF">B9R14_11355</name>
    <name evidence="13" type="ORF">HVS_07190</name>
</gene>
<dbReference type="Pfam" id="PF03193">
    <property type="entry name" value="RsgA_GTPase"/>
    <property type="match status" value="1"/>
</dbReference>
<evidence type="ECO:0000313" key="14">
    <source>
        <dbReference type="EMBL" id="PQQ67284.1"/>
    </source>
</evidence>
<dbReference type="GO" id="GO:0005737">
    <property type="term" value="C:cytoplasm"/>
    <property type="evidence" value="ECO:0007669"/>
    <property type="project" value="UniProtKB-SubCell"/>
</dbReference>
<keyword evidence="9 10" id="KW-0342">GTP-binding</keyword>
<dbReference type="GO" id="GO:0003924">
    <property type="term" value="F:GTPase activity"/>
    <property type="evidence" value="ECO:0007669"/>
    <property type="project" value="UniProtKB-UniRule"/>
</dbReference>
<evidence type="ECO:0000313" key="15">
    <source>
        <dbReference type="Proteomes" id="UP000233534"/>
    </source>
</evidence>
<evidence type="ECO:0000259" key="11">
    <source>
        <dbReference type="PROSITE" id="PS50936"/>
    </source>
</evidence>
<dbReference type="GO" id="GO:0042274">
    <property type="term" value="P:ribosomal small subunit biogenesis"/>
    <property type="evidence" value="ECO:0007669"/>
    <property type="project" value="UniProtKB-UniRule"/>
</dbReference>
<dbReference type="Proteomes" id="UP000239720">
    <property type="component" value="Unassembled WGS sequence"/>
</dbReference>
<dbReference type="CDD" id="cd01854">
    <property type="entry name" value="YjeQ_EngC"/>
    <property type="match status" value="1"/>
</dbReference>
<evidence type="ECO:0000256" key="8">
    <source>
        <dbReference type="ARBA" id="ARBA00022884"/>
    </source>
</evidence>
<dbReference type="SUPFAM" id="SSF52540">
    <property type="entry name" value="P-loop containing nucleoside triphosphate hydrolases"/>
    <property type="match status" value="1"/>
</dbReference>
<dbReference type="InterPro" id="IPR010914">
    <property type="entry name" value="RsgA_GTPase_dom"/>
</dbReference>
<dbReference type="EMBL" id="CP025197">
    <property type="protein sequence ID" value="AUG57355.1"/>
    <property type="molecule type" value="Genomic_DNA"/>
</dbReference>
<feature type="binding site" evidence="10">
    <location>
        <position position="254"/>
    </location>
    <ligand>
        <name>Zn(2+)</name>
        <dbReference type="ChEBI" id="CHEBI:29105"/>
    </ligand>
</feature>
<dbReference type="PROSITE" id="PS51721">
    <property type="entry name" value="G_CP"/>
    <property type="match status" value="1"/>
</dbReference>
<evidence type="ECO:0000259" key="12">
    <source>
        <dbReference type="PROSITE" id="PS51721"/>
    </source>
</evidence>
<dbReference type="EC" id="3.6.1.-" evidence="10"/>
<dbReference type="Gene3D" id="2.40.50.140">
    <property type="entry name" value="Nucleic acid-binding proteins"/>
    <property type="match status" value="1"/>
</dbReference>
<dbReference type="InterPro" id="IPR004881">
    <property type="entry name" value="Ribosome_biogen_GTPase_RsgA"/>
</dbReference>
<feature type="binding site" evidence="10">
    <location>
        <begin position="114"/>
        <end position="117"/>
    </location>
    <ligand>
        <name>GTP</name>
        <dbReference type="ChEBI" id="CHEBI:37565"/>
    </ligand>
</feature>
<comment type="function">
    <text evidence="10">One of several proteins that assist in the late maturation steps of the functional core of the 30S ribosomal subunit. Helps release RbfA from mature subunits. May play a role in the assembly of ribosomal proteins into the subunit. Circularly permuted GTPase that catalyzes slow GTP hydrolysis, GTPase activity is stimulated by the 30S ribosomal subunit.</text>
</comment>
<evidence type="ECO:0000256" key="7">
    <source>
        <dbReference type="ARBA" id="ARBA00022833"/>
    </source>
</evidence>
<dbReference type="AlphaFoldDB" id="A0A2K9EDS0"/>
<comment type="subunit">
    <text evidence="10">Monomer. Associates with 30S ribosomal subunit, binds 16S rRNA.</text>
</comment>
<evidence type="ECO:0000256" key="4">
    <source>
        <dbReference type="ARBA" id="ARBA00022730"/>
    </source>
</evidence>
<dbReference type="InterPro" id="IPR030378">
    <property type="entry name" value="G_CP_dom"/>
</dbReference>
<feature type="binding site" evidence="10">
    <location>
        <position position="260"/>
    </location>
    <ligand>
        <name>Zn(2+)</name>
        <dbReference type="ChEBI" id="CHEBI:29105"/>
    </ligand>
</feature>
<keyword evidence="15" id="KW-1185">Reference proteome</keyword>
<reference evidence="13 15" key="1">
    <citation type="submission" date="2017-12" db="EMBL/GenBank/DDBJ databases">
        <title>Complete genome sequence of Herbivorax saccincola GGR1, a novel Cellulosome-producing hydrolytic bacterium in a thermophilic biogas plant, established by Illumina and Nanopore MinION sequencing.</title>
        <authorList>
            <person name="Pechtl A."/>
            <person name="Ruckert C."/>
            <person name="Koeck D.E."/>
            <person name="Maus I."/>
            <person name="Winkler A."/>
            <person name="Kalinowski J."/>
            <person name="Puhler A."/>
            <person name="Schwarz W.W."/>
            <person name="Zverlov V.V."/>
            <person name="Schluter A."/>
            <person name="Liebl W."/>
        </authorList>
    </citation>
    <scope>NUCLEOTIDE SEQUENCE [LARGE SCALE GENOMIC DNA]</scope>
    <source>
        <strain evidence="13">GGR1</strain>
        <strain evidence="15">SR1</strain>
    </source>
</reference>
<dbReference type="Gene3D" id="1.10.40.50">
    <property type="entry name" value="Probable gtpase engc, domain 3"/>
    <property type="match status" value="1"/>
</dbReference>